<dbReference type="AlphaFoldDB" id="A0A9P8UUX2"/>
<protein>
    <submittedName>
        <fullName evidence="1">O-methyltransferase</fullName>
    </submittedName>
</protein>
<dbReference type="OrthoDB" id="2580841at2759"/>
<comment type="caution">
    <text evidence="1">The sequence shown here is derived from an EMBL/GenBank/DDBJ whole genome shotgun (WGS) entry which is preliminary data.</text>
</comment>
<dbReference type="Proteomes" id="UP000758603">
    <property type="component" value="Unassembled WGS sequence"/>
</dbReference>
<reference evidence="1" key="1">
    <citation type="journal article" date="2021" name="Nat. Commun.">
        <title>Genetic determinants of endophytism in the Arabidopsis root mycobiome.</title>
        <authorList>
            <person name="Mesny F."/>
            <person name="Miyauchi S."/>
            <person name="Thiergart T."/>
            <person name="Pickel B."/>
            <person name="Atanasova L."/>
            <person name="Karlsson M."/>
            <person name="Huettel B."/>
            <person name="Barry K.W."/>
            <person name="Haridas S."/>
            <person name="Chen C."/>
            <person name="Bauer D."/>
            <person name="Andreopoulos W."/>
            <person name="Pangilinan J."/>
            <person name="LaButti K."/>
            <person name="Riley R."/>
            <person name="Lipzen A."/>
            <person name="Clum A."/>
            <person name="Drula E."/>
            <person name="Henrissat B."/>
            <person name="Kohler A."/>
            <person name="Grigoriev I.V."/>
            <person name="Martin F.M."/>
            <person name="Hacquard S."/>
        </authorList>
    </citation>
    <scope>NUCLEOTIDE SEQUENCE</scope>
    <source>
        <strain evidence="1">MPI-SDFR-AT-0073</strain>
    </source>
</reference>
<accession>A0A9P8UUX2</accession>
<dbReference type="EMBL" id="JAGPXC010000002">
    <property type="protein sequence ID" value="KAH6658673.1"/>
    <property type="molecule type" value="Genomic_DNA"/>
</dbReference>
<organism evidence="1 2">
    <name type="scientific">Truncatella angustata</name>
    <dbReference type="NCBI Taxonomy" id="152316"/>
    <lineage>
        <taxon>Eukaryota</taxon>
        <taxon>Fungi</taxon>
        <taxon>Dikarya</taxon>
        <taxon>Ascomycota</taxon>
        <taxon>Pezizomycotina</taxon>
        <taxon>Sordariomycetes</taxon>
        <taxon>Xylariomycetidae</taxon>
        <taxon>Amphisphaeriales</taxon>
        <taxon>Sporocadaceae</taxon>
        <taxon>Truncatella</taxon>
    </lineage>
</organism>
<dbReference type="GeneID" id="70126382"/>
<evidence type="ECO:0000313" key="1">
    <source>
        <dbReference type="EMBL" id="KAH6658673.1"/>
    </source>
</evidence>
<keyword evidence="2" id="KW-1185">Reference proteome</keyword>
<dbReference type="RefSeq" id="XP_045962907.1">
    <property type="nucleotide sequence ID" value="XM_046097490.1"/>
</dbReference>
<sequence length="334" mass="36990">MPIHNYGVWVAHPVSFTAQRYHQDPVSPHLTLKFDEDPNASQGRLTAAINVKSFGRENRLVYWLYPNFRHPILSNLNSKEPQFYPLPSSDKQGLDYIRGNVLETGRGTILQHDLPGVENGIIDYLSNIFRQAIASKAKIFLFGERFESDDGIHNVHMNQGSKGDFKGSNGVFQDGGIILGFPDGHFEAVFLAFANQSIHTDDQTGHSIGTVDFREHLGVPPIFVETVVIRAALINPLGPDTNSRGEPETVFSENRTSNLINLDGWSIGNHRGDRQRLDGTIVAQGKKLFLVPDCPLYNNEGLITLLDSSGLKVDGVSYGGGQGRKQGDFVYFDI</sequence>
<evidence type="ECO:0000313" key="2">
    <source>
        <dbReference type="Proteomes" id="UP000758603"/>
    </source>
</evidence>
<gene>
    <name evidence="1" type="ORF">BKA67DRAFT_512640</name>
</gene>
<dbReference type="Pfam" id="PF10042">
    <property type="entry name" value="DUF2278"/>
    <property type="match status" value="1"/>
</dbReference>
<name>A0A9P8UUX2_9PEZI</name>
<proteinExistence type="predicted"/>
<dbReference type="InterPro" id="IPR019268">
    <property type="entry name" value="DUF2278"/>
</dbReference>